<reference evidence="2" key="1">
    <citation type="submission" date="2014-01" db="EMBL/GenBank/DDBJ databases">
        <title>The genome of the white-rot fungus Pycnoporus cinnabarinus: a basidiomycete model with a versatile arsenal for lignocellulosic biomass breakdown.</title>
        <authorList>
            <person name="Levasseur A."/>
            <person name="Lomascolo A."/>
            <person name="Ruiz-Duenas F.J."/>
            <person name="Uzan E."/>
            <person name="Piumi F."/>
            <person name="Kues U."/>
            <person name="Ram A.F.J."/>
            <person name="Murat C."/>
            <person name="Haon M."/>
            <person name="Benoit I."/>
            <person name="Arfi Y."/>
            <person name="Chevret D."/>
            <person name="Drula E."/>
            <person name="Kwon M.J."/>
            <person name="Gouret P."/>
            <person name="Lesage-Meessen L."/>
            <person name="Lombard V."/>
            <person name="Mariette J."/>
            <person name="Noirot C."/>
            <person name="Park J."/>
            <person name="Patyshakuliyeva A."/>
            <person name="Wieneger R.A.B."/>
            <person name="Wosten H.A.B."/>
            <person name="Martin F."/>
            <person name="Coutinho P.M."/>
            <person name="de Vries R."/>
            <person name="Martinez A.T."/>
            <person name="Klopp C."/>
            <person name="Pontarotti P."/>
            <person name="Henrissat B."/>
            <person name="Record E."/>
        </authorList>
    </citation>
    <scope>NUCLEOTIDE SEQUENCE [LARGE SCALE GENOMIC DNA]</scope>
    <source>
        <strain evidence="2">BRFM137</strain>
    </source>
</reference>
<dbReference type="OrthoDB" id="2940229at2759"/>
<evidence type="ECO:0000313" key="3">
    <source>
        <dbReference type="Proteomes" id="UP000029665"/>
    </source>
</evidence>
<dbReference type="EMBL" id="CCBP010000287">
    <property type="protein sequence ID" value="CDO75754.1"/>
    <property type="molecule type" value="Genomic_DNA"/>
</dbReference>
<dbReference type="STRING" id="5643.A0A060SU62"/>
<organism evidence="2 3">
    <name type="scientific">Pycnoporus cinnabarinus</name>
    <name type="common">Cinnabar-red polypore</name>
    <name type="synonym">Trametes cinnabarina</name>
    <dbReference type="NCBI Taxonomy" id="5643"/>
    <lineage>
        <taxon>Eukaryota</taxon>
        <taxon>Fungi</taxon>
        <taxon>Dikarya</taxon>
        <taxon>Basidiomycota</taxon>
        <taxon>Agaricomycotina</taxon>
        <taxon>Agaricomycetes</taxon>
        <taxon>Polyporales</taxon>
        <taxon>Polyporaceae</taxon>
        <taxon>Trametes</taxon>
    </lineage>
</organism>
<protein>
    <submittedName>
        <fullName evidence="2">Uncharacterized protein</fullName>
    </submittedName>
</protein>
<sequence>MLLLFLFATDARLTVRRRQKGPPAHHTRSPPTPPSASSDAQQAAQSEGHLFEVLEHIRLYSNSYRPGVIKPASGKLYARLSSTRDRKLFPDDPARDDETVFGAGETDDDDVWVWEAEDDFLLSNVWTDGPDLKKGIIYVRRPSLSAS</sequence>
<gene>
    <name evidence="2" type="ORF">BN946_scf184921.g30</name>
</gene>
<proteinExistence type="predicted"/>
<evidence type="ECO:0000256" key="1">
    <source>
        <dbReference type="SAM" id="MobiDB-lite"/>
    </source>
</evidence>
<keyword evidence="3" id="KW-1185">Reference proteome</keyword>
<dbReference type="HOGENOM" id="CLU_1769068_0_0_1"/>
<evidence type="ECO:0000313" key="2">
    <source>
        <dbReference type="EMBL" id="CDO75754.1"/>
    </source>
</evidence>
<name>A0A060SU62_PYCCI</name>
<feature type="region of interest" description="Disordered" evidence="1">
    <location>
        <begin position="16"/>
        <end position="46"/>
    </location>
</feature>
<feature type="compositionally biased region" description="Basic residues" evidence="1">
    <location>
        <begin position="16"/>
        <end position="28"/>
    </location>
</feature>
<dbReference type="AlphaFoldDB" id="A0A060SU62"/>
<comment type="caution">
    <text evidence="2">The sequence shown here is derived from an EMBL/GenBank/DDBJ whole genome shotgun (WGS) entry which is preliminary data.</text>
</comment>
<accession>A0A060SU62</accession>
<dbReference type="Proteomes" id="UP000029665">
    <property type="component" value="Unassembled WGS sequence"/>
</dbReference>
<feature type="compositionally biased region" description="Low complexity" evidence="1">
    <location>
        <begin position="35"/>
        <end position="46"/>
    </location>
</feature>